<proteinExistence type="predicted"/>
<dbReference type="RefSeq" id="WP_348738170.1">
    <property type="nucleotide sequence ID" value="NZ_CAXJRC010000013.1"/>
</dbReference>
<dbReference type="Gene3D" id="2.60.270.50">
    <property type="match status" value="1"/>
</dbReference>
<accession>A0ABM9PL31</accession>
<protein>
    <submittedName>
        <fullName evidence="1">Uncharacterized protein</fullName>
    </submittedName>
</protein>
<reference evidence="1 2" key="1">
    <citation type="submission" date="2024-05" db="EMBL/GenBank/DDBJ databases">
        <authorList>
            <person name="Duchaud E."/>
        </authorList>
    </citation>
    <scope>NUCLEOTIDE SEQUENCE [LARGE SCALE GENOMIC DNA]</scope>
    <source>
        <strain evidence="1">Ena-SAMPLE-TAB-13-05-2024-13:56:06:370-140305</strain>
    </source>
</reference>
<comment type="caution">
    <text evidence="1">The sequence shown here is derived from an EMBL/GenBank/DDBJ whole genome shotgun (WGS) entry which is preliminary data.</text>
</comment>
<keyword evidence="2" id="KW-1185">Reference proteome</keyword>
<evidence type="ECO:0000313" key="2">
    <source>
        <dbReference type="Proteomes" id="UP001497602"/>
    </source>
</evidence>
<evidence type="ECO:0000313" key="1">
    <source>
        <dbReference type="EMBL" id="CAL2106395.1"/>
    </source>
</evidence>
<sequence length="118" mass="12793">MSENVKGIIQVDNQTDAYAIASPNSTDVDYGKIQEGPYSVPPHTRQLGIKCQGAKGSATGTDFTQTWEMSDGGTIKVYVDAPYSKNNKSKLKENTTKYEVTANLLDPHGNAVVDLIIK</sequence>
<name>A0ABM9PL31_9FLAO</name>
<gene>
    <name evidence="1" type="ORF">T190115A13A_210049</name>
</gene>
<dbReference type="Proteomes" id="UP001497602">
    <property type="component" value="Unassembled WGS sequence"/>
</dbReference>
<dbReference type="EMBL" id="CAXJRC010000013">
    <property type="protein sequence ID" value="CAL2106395.1"/>
    <property type="molecule type" value="Genomic_DNA"/>
</dbReference>
<organism evidence="1 2">
    <name type="scientific">Tenacibaculum vairaonense</name>
    <dbReference type="NCBI Taxonomy" id="3137860"/>
    <lineage>
        <taxon>Bacteria</taxon>
        <taxon>Pseudomonadati</taxon>
        <taxon>Bacteroidota</taxon>
        <taxon>Flavobacteriia</taxon>
        <taxon>Flavobacteriales</taxon>
        <taxon>Flavobacteriaceae</taxon>
        <taxon>Tenacibaculum</taxon>
    </lineage>
</organism>